<name>A0AAP0K0K8_9MAGN</name>
<sequence>MRGWTTSCHGGSGYDVRSSEDRALEMVMGNGYVEVEINPVSTTTKPIYDAPSRRDRVRNEGSGGSQPMDEAVQSKTTSPSRRLGESNGPLAASQSGAMKKSPTTSRTLTLPSPLASVNAVVLADAGALASAISPSLMLRDLLQVTRLLDQRYW</sequence>
<proteinExistence type="predicted"/>
<accession>A0AAP0K0K8</accession>
<dbReference type="Proteomes" id="UP001420932">
    <property type="component" value="Unassembled WGS sequence"/>
</dbReference>
<reference evidence="2 3" key="1">
    <citation type="submission" date="2024-01" db="EMBL/GenBank/DDBJ databases">
        <title>Genome assemblies of Stephania.</title>
        <authorList>
            <person name="Yang L."/>
        </authorList>
    </citation>
    <scope>NUCLEOTIDE SEQUENCE [LARGE SCALE GENOMIC DNA]</scope>
    <source>
        <strain evidence="2">YNDBR</strain>
        <tissue evidence="2">Leaf</tissue>
    </source>
</reference>
<dbReference type="AlphaFoldDB" id="A0AAP0K0K8"/>
<evidence type="ECO:0000313" key="2">
    <source>
        <dbReference type="EMBL" id="KAK9143616.1"/>
    </source>
</evidence>
<protein>
    <submittedName>
        <fullName evidence="2">Uncharacterized protein</fullName>
    </submittedName>
</protein>
<dbReference type="EMBL" id="JBBNAF010000005">
    <property type="protein sequence ID" value="KAK9143616.1"/>
    <property type="molecule type" value="Genomic_DNA"/>
</dbReference>
<feature type="compositionally biased region" description="Low complexity" evidence="1">
    <location>
        <begin position="101"/>
        <end position="110"/>
    </location>
</feature>
<evidence type="ECO:0000256" key="1">
    <source>
        <dbReference type="SAM" id="MobiDB-lite"/>
    </source>
</evidence>
<organism evidence="2 3">
    <name type="scientific">Stephania yunnanensis</name>
    <dbReference type="NCBI Taxonomy" id="152371"/>
    <lineage>
        <taxon>Eukaryota</taxon>
        <taxon>Viridiplantae</taxon>
        <taxon>Streptophyta</taxon>
        <taxon>Embryophyta</taxon>
        <taxon>Tracheophyta</taxon>
        <taxon>Spermatophyta</taxon>
        <taxon>Magnoliopsida</taxon>
        <taxon>Ranunculales</taxon>
        <taxon>Menispermaceae</taxon>
        <taxon>Menispermoideae</taxon>
        <taxon>Cissampelideae</taxon>
        <taxon>Stephania</taxon>
    </lineage>
</organism>
<gene>
    <name evidence="2" type="ORF">Syun_013016</name>
</gene>
<comment type="caution">
    <text evidence="2">The sequence shown here is derived from an EMBL/GenBank/DDBJ whole genome shotgun (WGS) entry which is preliminary data.</text>
</comment>
<feature type="region of interest" description="Disordered" evidence="1">
    <location>
        <begin position="43"/>
        <end position="110"/>
    </location>
</feature>
<evidence type="ECO:0000313" key="3">
    <source>
        <dbReference type="Proteomes" id="UP001420932"/>
    </source>
</evidence>
<keyword evidence="3" id="KW-1185">Reference proteome</keyword>